<feature type="transmembrane region" description="Helical" evidence="1">
    <location>
        <begin position="12"/>
        <end position="31"/>
    </location>
</feature>
<keyword evidence="1" id="KW-0472">Membrane</keyword>
<evidence type="ECO:0000313" key="2">
    <source>
        <dbReference type="EMBL" id="MDR7664708.1"/>
    </source>
</evidence>
<proteinExistence type="predicted"/>
<keyword evidence="1" id="KW-1133">Transmembrane helix</keyword>
<organism evidence="2 3">
    <name type="scientific">Methanosarcina baikalica</name>
    <dbReference type="NCBI Taxonomy" id="3073890"/>
    <lineage>
        <taxon>Archaea</taxon>
        <taxon>Methanobacteriati</taxon>
        <taxon>Methanobacteriota</taxon>
        <taxon>Stenosarchaea group</taxon>
        <taxon>Methanomicrobia</taxon>
        <taxon>Methanosarcinales</taxon>
        <taxon>Methanosarcinaceae</taxon>
        <taxon>Methanosarcina</taxon>
    </lineage>
</organism>
<evidence type="ECO:0000313" key="3">
    <source>
        <dbReference type="Proteomes" id="UP001246244"/>
    </source>
</evidence>
<gene>
    <name evidence="2" type="ORF">RG963_02670</name>
</gene>
<keyword evidence="1" id="KW-0812">Transmembrane</keyword>
<evidence type="ECO:0000256" key="1">
    <source>
        <dbReference type="SAM" id="Phobius"/>
    </source>
</evidence>
<feature type="transmembrane region" description="Helical" evidence="1">
    <location>
        <begin position="37"/>
        <end position="57"/>
    </location>
</feature>
<dbReference type="RefSeq" id="WP_310574733.1">
    <property type="nucleotide sequence ID" value="NZ_JAVKPK010000006.1"/>
</dbReference>
<name>A0ABU2CYA0_9EURY</name>
<accession>A0ABU2CYA0</accession>
<comment type="caution">
    <text evidence="2">The sequence shown here is derived from an EMBL/GenBank/DDBJ whole genome shotgun (WGS) entry which is preliminary data.</text>
</comment>
<dbReference type="Proteomes" id="UP001246244">
    <property type="component" value="Unassembled WGS sequence"/>
</dbReference>
<sequence>MMNMKKSQVKKVFLNFIIALVTCTLLGYLSHDLMNGVKIGLGVGTGIAIGTAMFDGLHKSN</sequence>
<evidence type="ECO:0008006" key="4">
    <source>
        <dbReference type="Google" id="ProtNLM"/>
    </source>
</evidence>
<protein>
    <recommendedName>
        <fullName evidence="4">Lipoprotein</fullName>
    </recommendedName>
</protein>
<dbReference type="EMBL" id="JAVKPK010000006">
    <property type="protein sequence ID" value="MDR7664708.1"/>
    <property type="molecule type" value="Genomic_DNA"/>
</dbReference>
<keyword evidence="3" id="KW-1185">Reference proteome</keyword>
<reference evidence="3" key="1">
    <citation type="submission" date="2023-07" db="EMBL/GenBank/DDBJ databases">
        <title>Whole-genome sequencing of a new Methanosarcina sp. Z-7115.</title>
        <authorList>
            <person name="Zhilina T.N."/>
            <person name="Merkel A.Y."/>
        </authorList>
    </citation>
    <scope>NUCLEOTIDE SEQUENCE [LARGE SCALE GENOMIC DNA]</scope>
    <source>
        <strain evidence="3">Z-7115</strain>
    </source>
</reference>